<evidence type="ECO:0000256" key="2">
    <source>
        <dbReference type="ARBA" id="ARBA00022722"/>
    </source>
</evidence>
<comment type="subunit">
    <text evidence="11 12">Monomer. Binds crRNA and tracrRNA.</text>
</comment>
<dbReference type="Pfam" id="PF18470">
    <property type="entry name" value="Cas9_a"/>
    <property type="match status" value="1"/>
</dbReference>
<dbReference type="GO" id="GO:0003677">
    <property type="term" value="F:DNA binding"/>
    <property type="evidence" value="ECO:0007669"/>
    <property type="project" value="UniProtKB-UniRule"/>
</dbReference>
<dbReference type="InterPro" id="IPR036397">
    <property type="entry name" value="RNaseH_sf"/>
</dbReference>
<dbReference type="InterPro" id="IPR040619">
    <property type="entry name" value="Cas9_alpha-helical_lobe"/>
</dbReference>
<feature type="active site" description="Proton acceptor for HNH nuclease domain" evidence="12">
    <location>
        <position position="605"/>
    </location>
</feature>
<comment type="cofactor">
    <cofactor evidence="1 12">
        <name>Mg(2+)</name>
        <dbReference type="ChEBI" id="CHEBI:18420"/>
    </cofactor>
</comment>
<evidence type="ECO:0000256" key="7">
    <source>
        <dbReference type="ARBA" id="ARBA00022884"/>
    </source>
</evidence>
<evidence type="ECO:0000256" key="4">
    <source>
        <dbReference type="ARBA" id="ARBA00022759"/>
    </source>
</evidence>
<feature type="binding site" evidence="12">
    <location>
        <position position="526"/>
    </location>
    <ligand>
        <name>Mg(2+)</name>
        <dbReference type="ChEBI" id="CHEBI:18420"/>
        <label>1</label>
    </ligand>
</feature>
<dbReference type="InterPro" id="IPR041383">
    <property type="entry name" value="RuvC_III"/>
</dbReference>
<name>A0AB39JCT6_9BACT</name>
<keyword evidence="4 12" id="KW-0255">Endonuclease</keyword>
<feature type="domain" description="HNH Cas9-type" evidence="14">
    <location>
        <begin position="530"/>
        <end position="693"/>
    </location>
</feature>
<accession>A0AB39JCT6</accession>
<sequence>MAQKSSYSPKKYSLGLDVGTSSIGWAVLDLDKERIHDLGVRIFERPEVPKTGKSLAEPRRIARSARHRLRRRRQRLNYLKRFFIDNNLISESRINDMLSPIHPKKWQPTYDPYALRIKGLKEKLSPEELFVALYHIAKRRGYKSNRMSVEKQDTEGSQVLSAVSENKLLLEKYKTKSVAKVLTLDEKFKNNKRNKTSTYKNSFVRKNFEDEVMLLLESQEKFGLKLPYEKIQTLLYGDVKNGNYNGIFSQRPFMTSELIKKMRGYCEFELEKPRAPKASYSFELFRLAQNLSHLRIVVDQETRQLSENEIAKIIKKAKNVKELKYEHIRDTLGYKGNQSFSFAQGMIRGKIKNDDKKNGEGNKFDSMIFYHTVKKNLEQYPKDWNILAANNFELLDNAGLILTVNKDDSSLRAELSKLNISTDAIEALLPINVSGFVHLSFNSLHRITPWLLRGLNYSEAVEKAGYSFSQSLSGNKKKLPPLSKKQANQITNPVVKRAVSQTIKVVNAVIRKYGLPYSVKLEAASELAKNAQERDKIKKIQDENAEYNEKIKQKLINEFNIPTPTGLQITKFKLREQQNGVSLYSGTEINLENLFTDEHYGEIDHIIPFSRCGNDGLNNKVLVFADENQEKGNLTPYEAWGGDNKKWTQFEARVRATTGLPAAKRDRLLSKSKPVEDWNVRALNDTRYISRFLRQYIRDNLDFPKIEGKTGTQRVFSPSGPITSYLRRVWRVGNKNRDDNNLHHATDACIIAATDPGIIQKVSSLNKYYELFKYTDKNEIVDKLTGEVLDRNQFEQHIADLEPWDDFGKEVRKRGKLYNTPSELHNELTGLKNYDEEFRLSTLPIFVSRMPKRSGKGSTNSETFRSPKIVAGYIDEKGKPAIARKQRMPLHSVDLKKLYDSPIRETDPKLYKILEQRLKDSNDNPAKAFSENVYKPTKDSKRGNIVRSIKIYNTRDSRSGFLVNEQRAFVNNGKTIRLDVYKRKNYKDIYEYYFAPVYTHLINAQKIEVLPTPTGRSKNEKADFDTIRTKDDKIYATLENGFIKQFSIYPNDYVRIYFDNEIVEGYYVKYNTNNGSLKLIKHSETSKNDNDLISKSAKTATLIERYDISVLGDNYRWL</sequence>
<keyword evidence="8 12" id="KW-0051">Antiviral defense</keyword>
<comment type="domain">
    <text evidence="12">Has 2 endonuclease domains. The discontinuous RuvC-like domain cleaves the target DNA noncomplementary to crRNA while the HNH nuclease domain cleaves the target DNA complementary to crRNA.</text>
</comment>
<dbReference type="GO" id="GO:0051607">
    <property type="term" value="P:defense response to virus"/>
    <property type="evidence" value="ECO:0007669"/>
    <property type="project" value="UniProtKB-UniRule"/>
</dbReference>
<evidence type="ECO:0000256" key="8">
    <source>
        <dbReference type="ARBA" id="ARBA00023118"/>
    </source>
</evidence>
<evidence type="ECO:0000259" key="14">
    <source>
        <dbReference type="PROSITE" id="PS51749"/>
    </source>
</evidence>
<dbReference type="Pfam" id="PF18541">
    <property type="entry name" value="RuvC_III"/>
    <property type="match status" value="1"/>
</dbReference>
<dbReference type="InterPro" id="IPR003615">
    <property type="entry name" value="HNH_nuc"/>
</dbReference>
<keyword evidence="3 12" id="KW-0479">Metal-binding</keyword>
<evidence type="ECO:0000256" key="10">
    <source>
        <dbReference type="ARBA" id="ARBA00023211"/>
    </source>
</evidence>
<feature type="binding site" evidence="12">
    <location>
        <position position="17"/>
    </location>
    <ligand>
        <name>Mg(2+)</name>
        <dbReference type="ChEBI" id="CHEBI:18420"/>
        <label>2</label>
    </ligand>
</feature>
<evidence type="ECO:0000256" key="9">
    <source>
        <dbReference type="ARBA" id="ARBA00023125"/>
    </source>
</evidence>
<dbReference type="GO" id="GO:0043571">
    <property type="term" value="P:maintenance of CRISPR repeat elements"/>
    <property type="evidence" value="ECO:0007669"/>
    <property type="project" value="UniProtKB-UniRule"/>
</dbReference>
<dbReference type="GO" id="GO:0016787">
    <property type="term" value="F:hydrolase activity"/>
    <property type="evidence" value="ECO:0007669"/>
    <property type="project" value="UniProtKB-KW"/>
</dbReference>
<dbReference type="GO" id="GO:0003723">
    <property type="term" value="F:RNA binding"/>
    <property type="evidence" value="ECO:0007669"/>
    <property type="project" value="UniProtKB-UniRule"/>
</dbReference>
<dbReference type="InterPro" id="IPR028629">
    <property type="entry name" value="Cas9"/>
</dbReference>
<dbReference type="EC" id="3.1.-.-" evidence="12"/>
<organism evidence="15">
    <name type="scientific">Candidatus Nanosynbacter sp. TM7-074</name>
    <dbReference type="NCBI Taxonomy" id="3158573"/>
    <lineage>
        <taxon>Bacteria</taxon>
        <taxon>Candidatus Saccharimonadota</taxon>
        <taxon>Candidatus Saccharimonadia</taxon>
        <taxon>Candidatus Nanosynbacterales</taxon>
        <taxon>Candidatus Nanosynbacteraceae</taxon>
        <taxon>Candidatus Nanosynbacter</taxon>
    </lineage>
</organism>
<dbReference type="Gene3D" id="3.30.420.10">
    <property type="entry name" value="Ribonuclease H-like superfamily/Ribonuclease H"/>
    <property type="match status" value="3"/>
</dbReference>
<dbReference type="EMBL" id="CP158487">
    <property type="protein sequence ID" value="XDN89320.1"/>
    <property type="molecule type" value="Genomic_DNA"/>
</dbReference>
<evidence type="ECO:0000256" key="13">
    <source>
        <dbReference type="SAM" id="Coils"/>
    </source>
</evidence>
<feature type="binding site" evidence="12">
    <location>
        <position position="526"/>
    </location>
    <ligand>
        <name>Mg(2+)</name>
        <dbReference type="ChEBI" id="CHEBI:18420"/>
        <label>2</label>
    </ligand>
</feature>
<dbReference type="NCBIfam" id="TIGR01865">
    <property type="entry name" value="cas_Csn1"/>
    <property type="match status" value="1"/>
</dbReference>
<evidence type="ECO:0000256" key="11">
    <source>
        <dbReference type="ARBA" id="ARBA00046380"/>
    </source>
</evidence>
<keyword evidence="9 12" id="KW-0238">DNA-binding</keyword>
<reference evidence="15" key="1">
    <citation type="submission" date="2024-06" db="EMBL/GenBank/DDBJ databases">
        <authorList>
            <person name="Atkinson C."/>
            <person name="McLean J."/>
            <person name="Gallagher L."/>
            <person name="Bor B."/>
            <person name="Mougous J."/>
        </authorList>
    </citation>
    <scope>NUCLEOTIDE SEQUENCE</scope>
    <source>
        <strain evidence="15">TM7-074</strain>
    </source>
</reference>
<feature type="binding site" evidence="12">
    <location>
        <position position="522"/>
    </location>
    <ligand>
        <name>Mg(2+)</name>
        <dbReference type="ChEBI" id="CHEBI:18420"/>
        <label>1</label>
    </ligand>
</feature>
<gene>
    <name evidence="12 15" type="primary">cas9</name>
    <name evidence="15" type="synonym">csn1</name>
    <name evidence="15" type="ORF">TM074_01245</name>
</gene>
<keyword evidence="5 12" id="KW-0378">Hydrolase</keyword>
<dbReference type="AlphaFoldDB" id="A0AB39JCT6"/>
<dbReference type="HAMAP" id="MF_01480">
    <property type="entry name" value="Cas9"/>
    <property type="match status" value="1"/>
</dbReference>
<evidence type="ECO:0000256" key="12">
    <source>
        <dbReference type="HAMAP-Rule" id="MF_01480"/>
    </source>
</evidence>
<dbReference type="GO" id="GO:0046872">
    <property type="term" value="F:metal ion binding"/>
    <property type="evidence" value="ECO:0007669"/>
    <property type="project" value="UniProtKB-UniRule"/>
</dbReference>
<feature type="binding site" evidence="12">
    <location>
        <position position="744"/>
    </location>
    <ligand>
        <name>Mg(2+)</name>
        <dbReference type="ChEBI" id="CHEBI:18420"/>
        <label>2</label>
    </ligand>
</feature>
<dbReference type="RefSeq" id="WP_369000580.1">
    <property type="nucleotide sequence ID" value="NZ_CP158487.1"/>
</dbReference>
<dbReference type="Pfam" id="PF13395">
    <property type="entry name" value="HNH_4"/>
    <property type="match status" value="1"/>
</dbReference>
<evidence type="ECO:0000256" key="1">
    <source>
        <dbReference type="ARBA" id="ARBA00001946"/>
    </source>
</evidence>
<evidence type="ECO:0000256" key="3">
    <source>
        <dbReference type="ARBA" id="ARBA00022723"/>
    </source>
</evidence>
<protein>
    <recommendedName>
        <fullName evidence="12">CRISPR-associated endonuclease Cas9</fullName>
        <ecNumber evidence="12">3.1.-.-</ecNumber>
    </recommendedName>
</protein>
<dbReference type="InterPro" id="IPR033114">
    <property type="entry name" value="HNH_CAS9"/>
</dbReference>
<proteinExistence type="inferred from homology"/>
<comment type="similarity">
    <text evidence="12">Belongs to the CRISPR-associated Cas9 family.</text>
</comment>
<keyword evidence="6 12" id="KW-0460">Magnesium</keyword>
<evidence type="ECO:0000313" key="15">
    <source>
        <dbReference type="EMBL" id="XDN89320.1"/>
    </source>
</evidence>
<comment type="function">
    <text evidence="12">CRISPR (clustered regularly interspaced short palindromic repeat) is an adaptive immune system that provides protection against mobile genetic elements (viruses, transposable elements and conjugative plasmids). CRISPR clusters contain spacers, sequences complementary to antecedent mobile elements, and target invading nucleic acids. CRISPR clusters are transcribed and processed into CRISPR RNA (crRNA). In type II CRISPR systems correct processing of pre-crRNA requires a trans-encoded small RNA (tracrRNA), endogenous ribonuclease 3 (rnc) and this protein. The tracrRNA serves as a guide for ribonuclease 3-aided processing of pre-crRNA. Subsequently Cas9/crRNA/tracrRNA endonucleolytically cleaves linear or circular dsDNA target complementary to the spacer; Cas9 is inactive in the absence of the 2 guide RNAs (gRNA). Cas9 recognizes the protospacer adjacent motif (PAM) in the CRISPR repeat sequences to help distinguish self versus nonself, as targets within the bacterial CRISPR locus do not have PAMs. PAM recognition is also required for catalytic activity.</text>
</comment>
<feature type="binding site" evidence="12">
    <location>
        <position position="17"/>
    </location>
    <ligand>
        <name>Mg(2+)</name>
        <dbReference type="ChEBI" id="CHEBI:18420"/>
        <label>1</label>
    </ligand>
</feature>
<feature type="active site" description="For RuvC-like nuclease domain" evidence="12">
    <location>
        <position position="17"/>
    </location>
</feature>
<keyword evidence="2 12" id="KW-0540">Nuclease</keyword>
<keyword evidence="10" id="KW-0464">Manganese</keyword>
<keyword evidence="7 12" id="KW-0694">RNA-binding</keyword>
<dbReference type="PROSITE" id="PS51749">
    <property type="entry name" value="HNH_CAS9"/>
    <property type="match status" value="1"/>
</dbReference>
<evidence type="ECO:0000256" key="5">
    <source>
        <dbReference type="ARBA" id="ARBA00022801"/>
    </source>
</evidence>
<evidence type="ECO:0000256" key="6">
    <source>
        <dbReference type="ARBA" id="ARBA00022842"/>
    </source>
</evidence>
<feature type="coiled-coil region" evidence="13">
    <location>
        <begin position="523"/>
        <end position="557"/>
    </location>
</feature>
<dbReference type="GO" id="GO:0004519">
    <property type="term" value="F:endonuclease activity"/>
    <property type="evidence" value="ECO:0007669"/>
    <property type="project" value="UniProtKB-UniRule"/>
</dbReference>
<keyword evidence="13" id="KW-0175">Coiled coil</keyword>